<dbReference type="Pfam" id="PF00496">
    <property type="entry name" value="SBP_bac_5"/>
    <property type="match status" value="1"/>
</dbReference>
<name>A0A6J6KM29_9ZZZZ</name>
<dbReference type="Gene3D" id="3.40.190.10">
    <property type="entry name" value="Periplasmic binding protein-like II"/>
    <property type="match status" value="1"/>
</dbReference>
<protein>
    <submittedName>
        <fullName evidence="2">Unannotated protein</fullName>
    </submittedName>
</protein>
<proteinExistence type="predicted"/>
<reference evidence="2" key="1">
    <citation type="submission" date="2020-05" db="EMBL/GenBank/DDBJ databases">
        <authorList>
            <person name="Chiriac C."/>
            <person name="Salcher M."/>
            <person name="Ghai R."/>
            <person name="Kavagutti S V."/>
        </authorList>
    </citation>
    <scope>NUCLEOTIDE SEQUENCE</scope>
</reference>
<organism evidence="2">
    <name type="scientific">freshwater metagenome</name>
    <dbReference type="NCBI Taxonomy" id="449393"/>
    <lineage>
        <taxon>unclassified sequences</taxon>
        <taxon>metagenomes</taxon>
        <taxon>ecological metagenomes</taxon>
    </lineage>
</organism>
<dbReference type="EMBL" id="CAEZWG010000055">
    <property type="protein sequence ID" value="CAB4650048.1"/>
    <property type="molecule type" value="Genomic_DNA"/>
</dbReference>
<dbReference type="InterPro" id="IPR000914">
    <property type="entry name" value="SBP_5_dom"/>
</dbReference>
<dbReference type="SUPFAM" id="SSF53850">
    <property type="entry name" value="Periplasmic binding protein-like II"/>
    <property type="match status" value="1"/>
</dbReference>
<dbReference type="PANTHER" id="PTHR30290">
    <property type="entry name" value="PERIPLASMIC BINDING COMPONENT OF ABC TRANSPORTER"/>
    <property type="match status" value="1"/>
</dbReference>
<dbReference type="InterPro" id="IPR039424">
    <property type="entry name" value="SBP_5"/>
</dbReference>
<gene>
    <name evidence="2" type="ORF">UFOPK2234_00395</name>
</gene>
<dbReference type="PANTHER" id="PTHR30290:SF83">
    <property type="entry name" value="ABC TRANSPORTER SUBSTRATE-BINDING PROTEIN"/>
    <property type="match status" value="1"/>
</dbReference>
<evidence type="ECO:0000313" key="2">
    <source>
        <dbReference type="EMBL" id="CAB4650048.1"/>
    </source>
</evidence>
<dbReference type="GO" id="GO:1904680">
    <property type="term" value="F:peptide transmembrane transporter activity"/>
    <property type="evidence" value="ECO:0007669"/>
    <property type="project" value="TreeGrafter"/>
</dbReference>
<dbReference type="Gene3D" id="3.10.105.10">
    <property type="entry name" value="Dipeptide-binding Protein, Domain 3"/>
    <property type="match status" value="1"/>
</dbReference>
<dbReference type="AlphaFoldDB" id="A0A6J6KM29"/>
<feature type="domain" description="Solute-binding protein family 5" evidence="1">
    <location>
        <begin position="94"/>
        <end position="509"/>
    </location>
</feature>
<dbReference type="GO" id="GO:0015833">
    <property type="term" value="P:peptide transport"/>
    <property type="evidence" value="ECO:0007669"/>
    <property type="project" value="TreeGrafter"/>
</dbReference>
<evidence type="ECO:0000259" key="1">
    <source>
        <dbReference type="Pfam" id="PF00496"/>
    </source>
</evidence>
<sequence>MKKVLGGKLRLKTVVSSVSAAALLVSGVQLGVSSSANAETPKTGGTLKLLMHFPSLDYLDPNRVYTGRDLQWLGGTITRTLTAYKAVPGAAGTEIVADLATNTGVPSNKAKTWKFTLRPGSTFEDGTKVTCEHLKYGASRSFATDVITDGPMYLVSWLDIPTYENGDSFYKGPYADDEFGQTYYDRAVTCSADNRTITFNLSKSVPDFNAFTTYSAIAPVQKSKDGGETYDARPQSTGPYMIKENNKTHLLLVRNPKWNKASDPIRTPYPDQQELIFGLDEEVIDQIMLNDSEKNAINFDGPLSTNKTKFFPASSDPKYASLKARTMNNVEPFVGYLPFNLLKMPCKDLRAAMVYSRNNKAILDYNGGEKFSGAYATGVISPTMGLDYAPTKILGPGSKDFLPEGNVAKALEYMNSAKTSCPEDYARATDPARGISIAVGTSSTLEDTIPINQAAWKRAGIYVKYDIIKSKYYSTVLSPKNPNDISSSGWASDWQNASTVIPELFASFGGFDMTKAEDAKDPAYPAIIAKINKALNTLDRKAQAKLWKELDVQIAKEFWYIPTVFGKAQEVWGSGLGGVYFWQPQGTPAYRSIWIK</sequence>
<accession>A0A6J6KM29</accession>